<dbReference type="GO" id="GO:0005634">
    <property type="term" value="C:nucleus"/>
    <property type="evidence" value="ECO:0007669"/>
    <property type="project" value="UniProtKB-SubCell"/>
</dbReference>
<dbReference type="InterPro" id="IPR003618">
    <property type="entry name" value="TFIIS_cen_dom"/>
</dbReference>
<feature type="region of interest" description="Disordered" evidence="9">
    <location>
        <begin position="74"/>
        <end position="128"/>
    </location>
</feature>
<dbReference type="GO" id="GO:0003746">
    <property type="term" value="F:translation elongation factor activity"/>
    <property type="evidence" value="ECO:0007669"/>
    <property type="project" value="UniProtKB-KW"/>
</dbReference>
<dbReference type="PROSITE" id="PS00466">
    <property type="entry name" value="ZF_TFIIS_1"/>
    <property type="match status" value="1"/>
</dbReference>
<accession>A0A9P4J9B6</accession>
<dbReference type="PANTHER" id="PTHR11477">
    <property type="entry name" value="TRANSCRIPTION FACTOR S-II ZINC FINGER DOMAIN-CONTAINING PROTEIN"/>
    <property type="match status" value="1"/>
</dbReference>
<dbReference type="Pfam" id="PF08711">
    <property type="entry name" value="Med26"/>
    <property type="match status" value="1"/>
</dbReference>
<dbReference type="InterPro" id="IPR003617">
    <property type="entry name" value="TFIIS/CRSP70_N_sub"/>
</dbReference>
<evidence type="ECO:0000256" key="9">
    <source>
        <dbReference type="SAM" id="MobiDB-lite"/>
    </source>
</evidence>
<comment type="similarity">
    <text evidence="8">Belongs to the TFS-II family.</text>
</comment>
<organism evidence="13 14">
    <name type="scientific">Myriangium duriaei CBS 260.36</name>
    <dbReference type="NCBI Taxonomy" id="1168546"/>
    <lineage>
        <taxon>Eukaryota</taxon>
        <taxon>Fungi</taxon>
        <taxon>Dikarya</taxon>
        <taxon>Ascomycota</taxon>
        <taxon>Pezizomycotina</taxon>
        <taxon>Dothideomycetes</taxon>
        <taxon>Dothideomycetidae</taxon>
        <taxon>Myriangiales</taxon>
        <taxon>Myriangiaceae</taxon>
        <taxon>Myriangium</taxon>
    </lineage>
</organism>
<keyword evidence="14" id="KW-1185">Reference proteome</keyword>
<feature type="domain" description="TFIIS-type" evidence="10">
    <location>
        <begin position="257"/>
        <end position="297"/>
    </location>
</feature>
<dbReference type="AlphaFoldDB" id="A0A9P4J9B6"/>
<reference evidence="13" key="1">
    <citation type="journal article" date="2020" name="Stud. Mycol.">
        <title>101 Dothideomycetes genomes: a test case for predicting lifestyles and emergence of pathogens.</title>
        <authorList>
            <person name="Haridas S."/>
            <person name="Albert R."/>
            <person name="Binder M."/>
            <person name="Bloem J."/>
            <person name="Labutti K."/>
            <person name="Salamov A."/>
            <person name="Andreopoulos B."/>
            <person name="Baker S."/>
            <person name="Barry K."/>
            <person name="Bills G."/>
            <person name="Bluhm B."/>
            <person name="Cannon C."/>
            <person name="Castanera R."/>
            <person name="Culley D."/>
            <person name="Daum C."/>
            <person name="Ezra D."/>
            <person name="Gonzalez J."/>
            <person name="Henrissat B."/>
            <person name="Kuo A."/>
            <person name="Liang C."/>
            <person name="Lipzen A."/>
            <person name="Lutzoni F."/>
            <person name="Magnuson J."/>
            <person name="Mondo S."/>
            <person name="Nolan M."/>
            <person name="Ohm R."/>
            <person name="Pangilinan J."/>
            <person name="Park H.-J."/>
            <person name="Ramirez L."/>
            <person name="Alfaro M."/>
            <person name="Sun H."/>
            <person name="Tritt A."/>
            <person name="Yoshinaga Y."/>
            <person name="Zwiers L.-H."/>
            <person name="Turgeon B."/>
            <person name="Goodwin S."/>
            <person name="Spatafora J."/>
            <person name="Crous P."/>
            <person name="Grigoriev I."/>
        </authorList>
    </citation>
    <scope>NUCLEOTIDE SEQUENCE</scope>
    <source>
        <strain evidence="13">CBS 260.36</strain>
    </source>
</reference>
<dbReference type="SUPFAM" id="SSF57783">
    <property type="entry name" value="Zinc beta-ribbon"/>
    <property type="match status" value="1"/>
</dbReference>
<dbReference type="InterPro" id="IPR017923">
    <property type="entry name" value="TFIIS_N"/>
</dbReference>
<evidence type="ECO:0000256" key="6">
    <source>
        <dbReference type="PROSITE-ProRule" id="PRU00472"/>
    </source>
</evidence>
<dbReference type="GO" id="GO:0006368">
    <property type="term" value="P:transcription elongation by RNA polymerase II"/>
    <property type="evidence" value="ECO:0007669"/>
    <property type="project" value="InterPro"/>
</dbReference>
<evidence type="ECO:0000256" key="8">
    <source>
        <dbReference type="RuleBase" id="RU368078"/>
    </source>
</evidence>
<feature type="compositionally biased region" description="Basic and acidic residues" evidence="9">
    <location>
        <begin position="110"/>
        <end position="125"/>
    </location>
</feature>
<keyword evidence="8" id="KW-0805">Transcription regulation</keyword>
<proteinExistence type="inferred from homology"/>
<keyword evidence="8" id="KW-0804">Transcription</keyword>
<evidence type="ECO:0000259" key="11">
    <source>
        <dbReference type="PROSITE" id="PS51319"/>
    </source>
</evidence>
<dbReference type="Proteomes" id="UP000799439">
    <property type="component" value="Unassembled WGS sequence"/>
</dbReference>
<dbReference type="Pfam" id="PF01096">
    <property type="entry name" value="Zn_ribbon_TFIIS"/>
    <property type="match status" value="1"/>
</dbReference>
<evidence type="ECO:0000259" key="10">
    <source>
        <dbReference type="PROSITE" id="PS51133"/>
    </source>
</evidence>
<dbReference type="SMART" id="SM00509">
    <property type="entry name" value="TFS2N"/>
    <property type="match status" value="1"/>
</dbReference>
<gene>
    <name evidence="13" type="ORF">K461DRAFT_265314</name>
</gene>
<keyword evidence="13" id="KW-0251">Elongation factor</keyword>
<dbReference type="PIRSF" id="PIRSF006704">
    <property type="entry name" value="TF_IIS"/>
    <property type="match status" value="1"/>
</dbReference>
<evidence type="ECO:0000256" key="2">
    <source>
        <dbReference type="ARBA" id="ARBA00022723"/>
    </source>
</evidence>
<dbReference type="InterPro" id="IPR001222">
    <property type="entry name" value="Znf_TFIIS"/>
</dbReference>
<evidence type="ECO:0000256" key="3">
    <source>
        <dbReference type="ARBA" id="ARBA00022771"/>
    </source>
</evidence>
<dbReference type="FunFam" id="2.20.25.10:FF:000001">
    <property type="entry name" value="Probable Transcription elongation factor S-II"/>
    <property type="match status" value="1"/>
</dbReference>
<feature type="domain" description="TFIIS central" evidence="12">
    <location>
        <begin position="139"/>
        <end position="254"/>
    </location>
</feature>
<feature type="domain" description="TFIIS N-terminal" evidence="11">
    <location>
        <begin position="1"/>
        <end position="81"/>
    </location>
</feature>
<dbReference type="Gene3D" id="1.10.472.30">
    <property type="entry name" value="Transcription elongation factor S-II, central domain"/>
    <property type="match status" value="1"/>
</dbReference>
<evidence type="ECO:0000256" key="5">
    <source>
        <dbReference type="ARBA" id="ARBA00023242"/>
    </source>
</evidence>
<dbReference type="InterPro" id="IPR035441">
    <property type="entry name" value="TFIIS/LEDGF_dom_sf"/>
</dbReference>
<evidence type="ECO:0000259" key="12">
    <source>
        <dbReference type="PROSITE" id="PS51321"/>
    </source>
</evidence>
<dbReference type="FunFam" id="1.10.472.30:FF:000003">
    <property type="entry name" value="Transcription elongation factor S-II"/>
    <property type="match status" value="1"/>
</dbReference>
<dbReference type="GO" id="GO:0031564">
    <property type="term" value="P:transcription antitermination"/>
    <property type="evidence" value="ECO:0007669"/>
    <property type="project" value="TreeGrafter"/>
</dbReference>
<dbReference type="OrthoDB" id="44867at2759"/>
<dbReference type="InterPro" id="IPR006289">
    <property type="entry name" value="TFSII"/>
</dbReference>
<dbReference type="InterPro" id="IPR036575">
    <property type="entry name" value="TFIIS_cen_dom_sf"/>
</dbReference>
<name>A0A9P4J9B6_9PEZI</name>
<comment type="caution">
    <text evidence="13">The sequence shown here is derived from an EMBL/GenBank/DDBJ whole genome shotgun (WGS) entry which is preliminary data.</text>
</comment>
<dbReference type="PROSITE" id="PS51321">
    <property type="entry name" value="TFIIS_CENTRAL"/>
    <property type="match status" value="1"/>
</dbReference>
<feature type="compositionally biased region" description="Low complexity" evidence="9">
    <location>
        <begin position="81"/>
        <end position="98"/>
    </location>
</feature>
<dbReference type="CDD" id="cd13749">
    <property type="entry name" value="Zn-ribbon_TFIIS"/>
    <property type="match status" value="1"/>
</dbReference>
<evidence type="ECO:0000313" key="14">
    <source>
        <dbReference type="Proteomes" id="UP000799439"/>
    </source>
</evidence>
<dbReference type="SUPFAM" id="SSF46942">
    <property type="entry name" value="Elongation factor TFIIS domain 2"/>
    <property type="match status" value="1"/>
</dbReference>
<keyword evidence="4 8" id="KW-0862">Zinc</keyword>
<dbReference type="GO" id="GO:0006362">
    <property type="term" value="P:transcription elongation by RNA polymerase I"/>
    <property type="evidence" value="ECO:0007669"/>
    <property type="project" value="TreeGrafter"/>
</dbReference>
<dbReference type="GO" id="GO:0000977">
    <property type="term" value="F:RNA polymerase II transcription regulatory region sequence-specific DNA binding"/>
    <property type="evidence" value="ECO:0007669"/>
    <property type="project" value="TreeGrafter"/>
</dbReference>
<dbReference type="EMBL" id="ML996082">
    <property type="protein sequence ID" value="KAF2155822.1"/>
    <property type="molecule type" value="Genomic_DNA"/>
</dbReference>
<evidence type="ECO:0000256" key="7">
    <source>
        <dbReference type="PROSITE-ProRule" id="PRU00649"/>
    </source>
</evidence>
<dbReference type="NCBIfam" id="TIGR01385">
    <property type="entry name" value="TFSII"/>
    <property type="match status" value="1"/>
</dbReference>
<dbReference type="GO" id="GO:0001139">
    <property type="term" value="F:RNA polymerase II complex recruiting activity"/>
    <property type="evidence" value="ECO:0007669"/>
    <property type="project" value="TreeGrafter"/>
</dbReference>
<dbReference type="Pfam" id="PF07500">
    <property type="entry name" value="TFIIS_M"/>
    <property type="match status" value="1"/>
</dbReference>
<keyword evidence="13" id="KW-0648">Protein biosynthesis</keyword>
<dbReference type="SUPFAM" id="SSF47676">
    <property type="entry name" value="Conserved domain common to transcription factors TFIIS, elongin A, CRSP70"/>
    <property type="match status" value="1"/>
</dbReference>
<dbReference type="Gene3D" id="2.20.25.10">
    <property type="match status" value="1"/>
</dbReference>
<comment type="function">
    <text evidence="8">Necessary for efficient RNA polymerase II transcription elongation past template-encoded arresting sites.</text>
</comment>
<dbReference type="PROSITE" id="PS51133">
    <property type="entry name" value="ZF_TFIIS_2"/>
    <property type="match status" value="1"/>
</dbReference>
<dbReference type="Gene3D" id="1.20.930.10">
    <property type="entry name" value="Conserved domain common to transcription factors TFIIS, elongin A, CRSP70"/>
    <property type="match status" value="1"/>
</dbReference>
<sequence length="299" mass="32944">MEAKDIEDRAKQITKAFTEGDPPATLVSLLEPLKGWTATEKLLRQTNIGRTMSKLRQHKDQNVARVATSLVTKWKSDVKKPGSPAPGAKTAPAGTNGTSSPAAASTPRGDAQKSKYKGNPEKRNVTTDGVKYEVTGNATRDACVKLMYDGLAFMSEEASEDIFKVARNVELAAYDKYQPETSSEYKTRLRSLFQNLKNKSNPGLRADVFSGAIEPARFVVMTHEELKSDKMKAVDQKLEKENLHKAMVAQEEKSISTSLTCGKCGQKKVSYSQAQTRSADEPMTTFCECTVCGNRWKFS</sequence>
<keyword evidence="8" id="KW-0238">DNA-binding</keyword>
<dbReference type="GO" id="GO:0008270">
    <property type="term" value="F:zinc ion binding"/>
    <property type="evidence" value="ECO:0007669"/>
    <property type="project" value="UniProtKB-UniRule"/>
</dbReference>
<keyword evidence="2 8" id="KW-0479">Metal-binding</keyword>
<evidence type="ECO:0000256" key="4">
    <source>
        <dbReference type="ARBA" id="ARBA00022833"/>
    </source>
</evidence>
<dbReference type="PROSITE" id="PS51319">
    <property type="entry name" value="TFIIS_N"/>
    <property type="match status" value="1"/>
</dbReference>
<keyword evidence="5 7" id="KW-0539">Nucleus</keyword>
<dbReference type="SMART" id="SM00510">
    <property type="entry name" value="TFS2M"/>
    <property type="match status" value="1"/>
</dbReference>
<evidence type="ECO:0000256" key="1">
    <source>
        <dbReference type="ARBA" id="ARBA00004123"/>
    </source>
</evidence>
<dbReference type="SMART" id="SM00440">
    <property type="entry name" value="ZnF_C2C2"/>
    <property type="match status" value="1"/>
</dbReference>
<comment type="subcellular location">
    <subcellularLocation>
        <location evidence="1 7 8">Nucleus</location>
    </subcellularLocation>
</comment>
<evidence type="ECO:0000313" key="13">
    <source>
        <dbReference type="EMBL" id="KAF2155822.1"/>
    </source>
</evidence>
<dbReference type="InterPro" id="IPR035100">
    <property type="entry name" value="TF_IIS-typ"/>
</dbReference>
<protein>
    <recommendedName>
        <fullName evidence="8">Transcription elongation factor</fullName>
    </recommendedName>
</protein>
<keyword evidence="3 6" id="KW-0863">Zinc-finger</keyword>
<dbReference type="PANTHER" id="PTHR11477:SF0">
    <property type="entry name" value="IP08861P-RELATED"/>
    <property type="match status" value="1"/>
</dbReference>
<dbReference type="GO" id="GO:0031440">
    <property type="term" value="P:regulation of mRNA 3'-end processing"/>
    <property type="evidence" value="ECO:0007669"/>
    <property type="project" value="TreeGrafter"/>
</dbReference>